<sequence>MTPDPIQRSRKACKGWSIFWANLLNRI</sequence>
<evidence type="ECO:0000313" key="3">
    <source>
        <dbReference type="Proteomes" id="UP000006727"/>
    </source>
</evidence>
<gene>
    <name evidence="1" type="ORF">PHYPA_023461</name>
</gene>
<dbReference type="InParanoid" id="A0A2K1J213"/>
<proteinExistence type="predicted"/>
<protein>
    <submittedName>
        <fullName evidence="1 2">Uncharacterized protein</fullName>
    </submittedName>
</protein>
<evidence type="ECO:0000313" key="2">
    <source>
        <dbReference type="EnsemblPlants" id="Pp3c18_22150V3.1"/>
    </source>
</evidence>
<reference evidence="1 3" key="1">
    <citation type="journal article" date="2008" name="Science">
        <title>The Physcomitrella genome reveals evolutionary insights into the conquest of land by plants.</title>
        <authorList>
            <person name="Rensing S."/>
            <person name="Lang D."/>
            <person name="Zimmer A."/>
            <person name="Terry A."/>
            <person name="Salamov A."/>
            <person name="Shapiro H."/>
            <person name="Nishiyama T."/>
            <person name="Perroud P.-F."/>
            <person name="Lindquist E."/>
            <person name="Kamisugi Y."/>
            <person name="Tanahashi T."/>
            <person name="Sakakibara K."/>
            <person name="Fujita T."/>
            <person name="Oishi K."/>
            <person name="Shin-I T."/>
            <person name="Kuroki Y."/>
            <person name="Toyoda A."/>
            <person name="Suzuki Y."/>
            <person name="Hashimoto A."/>
            <person name="Yamaguchi K."/>
            <person name="Sugano A."/>
            <person name="Kohara Y."/>
            <person name="Fujiyama A."/>
            <person name="Anterola A."/>
            <person name="Aoki S."/>
            <person name="Ashton N."/>
            <person name="Barbazuk W.B."/>
            <person name="Barker E."/>
            <person name="Bennetzen J."/>
            <person name="Bezanilla M."/>
            <person name="Blankenship R."/>
            <person name="Cho S.H."/>
            <person name="Dutcher S."/>
            <person name="Estelle M."/>
            <person name="Fawcett J.A."/>
            <person name="Gundlach H."/>
            <person name="Hanada K."/>
            <person name="Heyl A."/>
            <person name="Hicks K.A."/>
            <person name="Hugh J."/>
            <person name="Lohr M."/>
            <person name="Mayer K."/>
            <person name="Melkozernov A."/>
            <person name="Murata T."/>
            <person name="Nelson D."/>
            <person name="Pils B."/>
            <person name="Prigge M."/>
            <person name="Reiss B."/>
            <person name="Renner T."/>
            <person name="Rombauts S."/>
            <person name="Rushton P."/>
            <person name="Sanderfoot A."/>
            <person name="Schween G."/>
            <person name="Shiu S.-H."/>
            <person name="Stueber K."/>
            <person name="Theodoulou F.L."/>
            <person name="Tu H."/>
            <person name="Van de Peer Y."/>
            <person name="Verrier P.J."/>
            <person name="Waters E."/>
            <person name="Wood A."/>
            <person name="Yang L."/>
            <person name="Cove D."/>
            <person name="Cuming A."/>
            <person name="Hasebe M."/>
            <person name="Lucas S."/>
            <person name="Mishler D.B."/>
            <person name="Reski R."/>
            <person name="Grigoriev I."/>
            <person name="Quatrano R.S."/>
            <person name="Boore J.L."/>
        </authorList>
    </citation>
    <scope>NUCLEOTIDE SEQUENCE [LARGE SCALE GENOMIC DNA]</scope>
    <source>
        <strain evidence="2 3">cv. Gransden 2004</strain>
    </source>
</reference>
<evidence type="ECO:0000313" key="1">
    <source>
        <dbReference type="EMBL" id="PNR35561.1"/>
    </source>
</evidence>
<organism evidence="1">
    <name type="scientific">Physcomitrium patens</name>
    <name type="common">Spreading-leaved earth moss</name>
    <name type="synonym">Physcomitrella patens</name>
    <dbReference type="NCBI Taxonomy" id="3218"/>
    <lineage>
        <taxon>Eukaryota</taxon>
        <taxon>Viridiplantae</taxon>
        <taxon>Streptophyta</taxon>
        <taxon>Embryophyta</taxon>
        <taxon>Bryophyta</taxon>
        <taxon>Bryophytina</taxon>
        <taxon>Bryopsida</taxon>
        <taxon>Funariidae</taxon>
        <taxon>Funariales</taxon>
        <taxon>Funariaceae</taxon>
        <taxon>Physcomitrium</taxon>
    </lineage>
</organism>
<reference evidence="2" key="3">
    <citation type="submission" date="2020-12" db="UniProtKB">
        <authorList>
            <consortium name="EnsemblPlants"/>
        </authorList>
    </citation>
    <scope>IDENTIFICATION</scope>
</reference>
<dbReference type="Gramene" id="Pp3c18_22150V3.1">
    <property type="protein sequence ID" value="Pp3c18_22150V3.1"/>
    <property type="gene ID" value="Pp3c18_22150"/>
</dbReference>
<dbReference type="EnsemblPlants" id="Pp3c18_22150V3.1">
    <property type="protein sequence ID" value="Pp3c18_22150V3.1"/>
    <property type="gene ID" value="Pp3c18_22150"/>
</dbReference>
<dbReference type="PaxDb" id="3218-PP1S33_19V6.1"/>
<dbReference type="Proteomes" id="UP000006727">
    <property type="component" value="Chromosome 18"/>
</dbReference>
<keyword evidence="3" id="KW-1185">Reference proteome</keyword>
<dbReference type="AlphaFoldDB" id="A0A2K1J213"/>
<name>A0A2K1J213_PHYPA</name>
<accession>A0A2K1J213</accession>
<reference evidence="1 3" key="2">
    <citation type="journal article" date="2018" name="Plant J.">
        <title>The Physcomitrella patens chromosome-scale assembly reveals moss genome structure and evolution.</title>
        <authorList>
            <person name="Lang D."/>
            <person name="Ullrich K.K."/>
            <person name="Murat F."/>
            <person name="Fuchs J."/>
            <person name="Jenkins J."/>
            <person name="Haas F.B."/>
            <person name="Piednoel M."/>
            <person name="Gundlach H."/>
            <person name="Van Bel M."/>
            <person name="Meyberg R."/>
            <person name="Vives C."/>
            <person name="Morata J."/>
            <person name="Symeonidi A."/>
            <person name="Hiss M."/>
            <person name="Muchero W."/>
            <person name="Kamisugi Y."/>
            <person name="Saleh O."/>
            <person name="Blanc G."/>
            <person name="Decker E.L."/>
            <person name="van Gessel N."/>
            <person name="Grimwood J."/>
            <person name="Hayes R.D."/>
            <person name="Graham S.W."/>
            <person name="Gunter L.E."/>
            <person name="McDaniel S.F."/>
            <person name="Hoernstein S.N.W."/>
            <person name="Larsson A."/>
            <person name="Li F.W."/>
            <person name="Perroud P.F."/>
            <person name="Phillips J."/>
            <person name="Ranjan P."/>
            <person name="Rokshar D.S."/>
            <person name="Rothfels C.J."/>
            <person name="Schneider L."/>
            <person name="Shu S."/>
            <person name="Stevenson D.W."/>
            <person name="Thummler F."/>
            <person name="Tillich M."/>
            <person name="Villarreal Aguilar J.C."/>
            <person name="Widiez T."/>
            <person name="Wong G.K."/>
            <person name="Wymore A."/>
            <person name="Zhang Y."/>
            <person name="Zimmer A.D."/>
            <person name="Quatrano R.S."/>
            <person name="Mayer K.F.X."/>
            <person name="Goodstein D."/>
            <person name="Casacuberta J.M."/>
            <person name="Vandepoele K."/>
            <person name="Reski R."/>
            <person name="Cuming A.C."/>
            <person name="Tuskan G.A."/>
            <person name="Maumus F."/>
            <person name="Salse J."/>
            <person name="Schmutz J."/>
            <person name="Rensing S.A."/>
        </authorList>
    </citation>
    <scope>NUCLEOTIDE SEQUENCE [LARGE SCALE GENOMIC DNA]</scope>
    <source>
        <strain evidence="2 3">cv. Gransden 2004</strain>
    </source>
</reference>
<dbReference type="EMBL" id="ABEU02000018">
    <property type="protein sequence ID" value="PNR35561.1"/>
    <property type="molecule type" value="Genomic_DNA"/>
</dbReference>